<keyword evidence="5" id="KW-1185">Reference proteome</keyword>
<dbReference type="SUPFAM" id="SSF50621">
    <property type="entry name" value="Alanine racemase C-terminal domain-like"/>
    <property type="match status" value="1"/>
</dbReference>
<protein>
    <submittedName>
        <fullName evidence="4">Diaminopimelate decarboxylase</fullName>
        <ecNumber evidence="4">4.1.1.20</ecNumber>
    </submittedName>
</protein>
<organism evidence="4 5">
    <name type="scientific">Enteractinococcus fodinae</name>
    <dbReference type="NCBI Taxonomy" id="684663"/>
    <lineage>
        <taxon>Bacteria</taxon>
        <taxon>Bacillati</taxon>
        <taxon>Actinomycetota</taxon>
        <taxon>Actinomycetes</taxon>
        <taxon>Micrococcales</taxon>
        <taxon>Micrococcaceae</taxon>
    </lineage>
</organism>
<dbReference type="EC" id="4.1.1.20" evidence="4"/>
<evidence type="ECO:0000313" key="4">
    <source>
        <dbReference type="EMBL" id="MDR7346062.1"/>
    </source>
</evidence>
<dbReference type="PANTHER" id="PTHR43727:SF3">
    <property type="entry name" value="GROUP IV DECARBOXYLASE"/>
    <property type="match status" value="1"/>
</dbReference>
<dbReference type="EMBL" id="JAVDYJ010000001">
    <property type="protein sequence ID" value="MDR7346062.1"/>
    <property type="molecule type" value="Genomic_DNA"/>
</dbReference>
<gene>
    <name evidence="4" type="ORF">J2S62_000319</name>
</gene>
<dbReference type="InterPro" id="IPR029066">
    <property type="entry name" value="PLP-binding_barrel"/>
</dbReference>
<accession>A0ABU2AXI2</accession>
<dbReference type="Gene3D" id="3.20.20.10">
    <property type="entry name" value="Alanine racemase"/>
    <property type="match status" value="1"/>
</dbReference>
<dbReference type="InterPro" id="IPR022644">
    <property type="entry name" value="De-COase2_N"/>
</dbReference>
<keyword evidence="4" id="KW-0456">Lyase</keyword>
<dbReference type="GO" id="GO:0008836">
    <property type="term" value="F:diaminopimelate decarboxylase activity"/>
    <property type="evidence" value="ECO:0007669"/>
    <property type="project" value="UniProtKB-EC"/>
</dbReference>
<evidence type="ECO:0000256" key="2">
    <source>
        <dbReference type="ARBA" id="ARBA00022898"/>
    </source>
</evidence>
<name>A0ABU2AXI2_9MICC</name>
<reference evidence="4 5" key="1">
    <citation type="submission" date="2023-07" db="EMBL/GenBank/DDBJ databases">
        <title>Sequencing the genomes of 1000 actinobacteria strains.</title>
        <authorList>
            <person name="Klenk H.-P."/>
        </authorList>
    </citation>
    <scope>NUCLEOTIDE SEQUENCE [LARGE SCALE GENOMIC DNA]</scope>
    <source>
        <strain evidence="4 5">DSM 22966</strain>
    </source>
</reference>
<evidence type="ECO:0000256" key="1">
    <source>
        <dbReference type="ARBA" id="ARBA00001933"/>
    </source>
</evidence>
<sequence length="426" mass="47719">MQPTQRGSQQQMPPTPALVFDVPKLDTFLTRFEQALAEHWPHSVLSYSFKTNSLPWLLSYMRQRGIWAEVVSDTEYELALALGYTPDRIIFNGPIKGRDRLWAAMLQGTVVNLDAKREVEWAAALARQQPETPLAVGLRVNWDVNEYCPGESTSDGADSRFGFSPASGELDAAISTLRDAGIQIAGLHMHRNSLTQSVDVFRAAATVARDLISSRGLELDWVDIGGGFFGAEQGHPTFADYVLAIREVLEEVIDPARTRLVVEPGASLVAVPLEFHASVLDVKQVKDHTFVVTDASRTNIDPLFRRKRPFQYDLETNATHTRPLQTIGGYTCMEDDRLMDIEDEPALEIGDRIVFYKVGGYTMCYQSKFFIEFPPAVYIRTHEEELILVREKPSVSEYLQGQQWIPAGDHINAAANGKSQWLAPHL</sequence>
<dbReference type="Pfam" id="PF02784">
    <property type="entry name" value="Orn_Arg_deC_N"/>
    <property type="match status" value="1"/>
</dbReference>
<dbReference type="InterPro" id="IPR009006">
    <property type="entry name" value="Ala_racemase/Decarboxylase_C"/>
</dbReference>
<evidence type="ECO:0000259" key="3">
    <source>
        <dbReference type="Pfam" id="PF02784"/>
    </source>
</evidence>
<dbReference type="PANTHER" id="PTHR43727">
    <property type="entry name" value="DIAMINOPIMELATE DECARBOXYLASE"/>
    <property type="match status" value="1"/>
</dbReference>
<feature type="domain" description="Orn/DAP/Arg decarboxylase 2 N-terminal" evidence="3">
    <location>
        <begin position="35"/>
        <end position="270"/>
    </location>
</feature>
<comment type="cofactor">
    <cofactor evidence="1">
        <name>pyridoxal 5'-phosphate</name>
        <dbReference type="ChEBI" id="CHEBI:597326"/>
    </cofactor>
</comment>
<proteinExistence type="predicted"/>
<evidence type="ECO:0000313" key="5">
    <source>
        <dbReference type="Proteomes" id="UP001183794"/>
    </source>
</evidence>
<dbReference type="Gene3D" id="2.40.37.10">
    <property type="entry name" value="Lyase, Ornithine Decarboxylase, Chain A, domain 1"/>
    <property type="match status" value="1"/>
</dbReference>
<keyword evidence="2" id="KW-0663">Pyridoxal phosphate</keyword>
<dbReference type="SUPFAM" id="SSF51419">
    <property type="entry name" value="PLP-binding barrel"/>
    <property type="match status" value="1"/>
</dbReference>
<comment type="caution">
    <text evidence="4">The sequence shown here is derived from an EMBL/GenBank/DDBJ whole genome shotgun (WGS) entry which is preliminary data.</text>
</comment>
<dbReference type="RefSeq" id="WP_310170514.1">
    <property type="nucleotide sequence ID" value="NZ_BAABHE010000002.1"/>
</dbReference>
<dbReference type="Proteomes" id="UP001183794">
    <property type="component" value="Unassembled WGS sequence"/>
</dbReference>